<accession>A0A0D0BVK4</accession>
<evidence type="ECO:0000313" key="1">
    <source>
        <dbReference type="EMBL" id="KIK49567.1"/>
    </source>
</evidence>
<dbReference type="EMBL" id="KN835132">
    <property type="protein sequence ID" value="KIK49567.1"/>
    <property type="molecule type" value="Genomic_DNA"/>
</dbReference>
<proteinExistence type="predicted"/>
<reference evidence="1 2" key="1">
    <citation type="submission" date="2014-04" db="EMBL/GenBank/DDBJ databases">
        <authorList>
            <consortium name="DOE Joint Genome Institute"/>
            <person name="Kuo A."/>
            <person name="Ruytinx J."/>
            <person name="Rineau F."/>
            <person name="Colpaert J."/>
            <person name="Kohler A."/>
            <person name="Nagy L.G."/>
            <person name="Floudas D."/>
            <person name="Copeland A."/>
            <person name="Barry K.W."/>
            <person name="Cichocki N."/>
            <person name="Veneault-Fourrey C."/>
            <person name="LaButti K."/>
            <person name="Lindquist E.A."/>
            <person name="Lipzen A."/>
            <person name="Lundell T."/>
            <person name="Morin E."/>
            <person name="Murat C."/>
            <person name="Sun H."/>
            <person name="Tunlid A."/>
            <person name="Henrissat B."/>
            <person name="Grigoriev I.V."/>
            <person name="Hibbett D.S."/>
            <person name="Martin F."/>
            <person name="Nordberg H.P."/>
            <person name="Cantor M.N."/>
            <person name="Hua S.X."/>
        </authorList>
    </citation>
    <scope>NUCLEOTIDE SEQUENCE [LARGE SCALE GENOMIC DNA]</scope>
    <source>
        <strain evidence="1 2">UH-Slu-Lm8-n1</strain>
    </source>
</reference>
<name>A0A0D0BVK4_9AGAM</name>
<gene>
    <name evidence="1" type="ORF">CY34DRAFT_797003</name>
</gene>
<evidence type="ECO:0000313" key="2">
    <source>
        <dbReference type="Proteomes" id="UP000054485"/>
    </source>
</evidence>
<sequence length="85" mass="10014">MYLTSPVFPVEMLGFMVNCKVSCYDRRTDKMGHQVSLNVPSYIMYHTACCTSTDRPRGYPACWQDDFYKRKGRRSYHAFSQLTHM</sequence>
<protein>
    <submittedName>
        <fullName evidence="1">Uncharacterized protein</fullName>
    </submittedName>
</protein>
<reference evidence="2" key="2">
    <citation type="submission" date="2015-01" db="EMBL/GenBank/DDBJ databases">
        <title>Evolutionary Origins and Diversification of the Mycorrhizal Mutualists.</title>
        <authorList>
            <consortium name="DOE Joint Genome Institute"/>
            <consortium name="Mycorrhizal Genomics Consortium"/>
            <person name="Kohler A."/>
            <person name="Kuo A."/>
            <person name="Nagy L.G."/>
            <person name="Floudas D."/>
            <person name="Copeland A."/>
            <person name="Barry K.W."/>
            <person name="Cichocki N."/>
            <person name="Veneault-Fourrey C."/>
            <person name="LaButti K."/>
            <person name="Lindquist E.A."/>
            <person name="Lipzen A."/>
            <person name="Lundell T."/>
            <person name="Morin E."/>
            <person name="Murat C."/>
            <person name="Riley R."/>
            <person name="Ohm R."/>
            <person name="Sun H."/>
            <person name="Tunlid A."/>
            <person name="Henrissat B."/>
            <person name="Grigoriev I.V."/>
            <person name="Hibbett D.S."/>
            <person name="Martin F."/>
        </authorList>
    </citation>
    <scope>NUCLEOTIDE SEQUENCE [LARGE SCALE GENOMIC DNA]</scope>
    <source>
        <strain evidence="2">UH-Slu-Lm8-n1</strain>
    </source>
</reference>
<dbReference type="InParanoid" id="A0A0D0BVK4"/>
<keyword evidence="2" id="KW-1185">Reference proteome</keyword>
<dbReference type="HOGENOM" id="CLU_2514120_0_0_1"/>
<dbReference type="AlphaFoldDB" id="A0A0D0BVK4"/>
<organism evidence="1 2">
    <name type="scientific">Suillus luteus UH-Slu-Lm8-n1</name>
    <dbReference type="NCBI Taxonomy" id="930992"/>
    <lineage>
        <taxon>Eukaryota</taxon>
        <taxon>Fungi</taxon>
        <taxon>Dikarya</taxon>
        <taxon>Basidiomycota</taxon>
        <taxon>Agaricomycotina</taxon>
        <taxon>Agaricomycetes</taxon>
        <taxon>Agaricomycetidae</taxon>
        <taxon>Boletales</taxon>
        <taxon>Suillineae</taxon>
        <taxon>Suillaceae</taxon>
        <taxon>Suillus</taxon>
    </lineage>
</organism>
<dbReference type="Proteomes" id="UP000054485">
    <property type="component" value="Unassembled WGS sequence"/>
</dbReference>